<keyword evidence="1" id="KW-1133">Transmembrane helix</keyword>
<reference evidence="2 3" key="1">
    <citation type="journal article" date="2022" name="Nat. Plants">
        <title>Genomes of leafy and leafless Platanthera orchids illuminate the evolution of mycoheterotrophy.</title>
        <authorList>
            <person name="Li M.H."/>
            <person name="Liu K.W."/>
            <person name="Li Z."/>
            <person name="Lu H.C."/>
            <person name="Ye Q.L."/>
            <person name="Zhang D."/>
            <person name="Wang J.Y."/>
            <person name="Li Y.F."/>
            <person name="Zhong Z.M."/>
            <person name="Liu X."/>
            <person name="Yu X."/>
            <person name="Liu D.K."/>
            <person name="Tu X.D."/>
            <person name="Liu B."/>
            <person name="Hao Y."/>
            <person name="Liao X.Y."/>
            <person name="Jiang Y.T."/>
            <person name="Sun W.H."/>
            <person name="Chen J."/>
            <person name="Chen Y.Q."/>
            <person name="Ai Y."/>
            <person name="Zhai J.W."/>
            <person name="Wu S.S."/>
            <person name="Zhou Z."/>
            <person name="Hsiao Y.Y."/>
            <person name="Wu W.L."/>
            <person name="Chen Y.Y."/>
            <person name="Lin Y.F."/>
            <person name="Hsu J.L."/>
            <person name="Li C.Y."/>
            <person name="Wang Z.W."/>
            <person name="Zhao X."/>
            <person name="Zhong W.Y."/>
            <person name="Ma X.K."/>
            <person name="Ma L."/>
            <person name="Huang J."/>
            <person name="Chen G.Z."/>
            <person name="Huang M.Z."/>
            <person name="Huang L."/>
            <person name="Peng D.H."/>
            <person name="Luo Y.B."/>
            <person name="Zou S.Q."/>
            <person name="Chen S.P."/>
            <person name="Lan S."/>
            <person name="Tsai W.C."/>
            <person name="Van de Peer Y."/>
            <person name="Liu Z.J."/>
        </authorList>
    </citation>
    <scope>NUCLEOTIDE SEQUENCE [LARGE SCALE GENOMIC DNA]</scope>
    <source>
        <strain evidence="2">Lor287</strain>
    </source>
</reference>
<sequence>MASLGQWCCVCNDCWLMTSEGSIRNIPMWFLLSGLWPLLLAPPLVVLRATFEGDHLIASSISSISSIQPSGSIAVFSQVNAHGASVHGTPSAMVVDGNPQQL</sequence>
<evidence type="ECO:0000256" key="1">
    <source>
        <dbReference type="SAM" id="Phobius"/>
    </source>
</evidence>
<dbReference type="EMBL" id="JBBWWQ010000020">
    <property type="protein sequence ID" value="KAK8916949.1"/>
    <property type="molecule type" value="Genomic_DNA"/>
</dbReference>
<keyword evidence="1" id="KW-0472">Membrane</keyword>
<evidence type="ECO:0000313" key="3">
    <source>
        <dbReference type="Proteomes" id="UP001418222"/>
    </source>
</evidence>
<evidence type="ECO:0000313" key="2">
    <source>
        <dbReference type="EMBL" id="KAK8916949.1"/>
    </source>
</evidence>
<protein>
    <submittedName>
        <fullName evidence="2">Uncharacterized protein</fullName>
    </submittedName>
</protein>
<name>A0AAP0FV29_9ASPA</name>
<organism evidence="2 3">
    <name type="scientific">Platanthera zijinensis</name>
    <dbReference type="NCBI Taxonomy" id="2320716"/>
    <lineage>
        <taxon>Eukaryota</taxon>
        <taxon>Viridiplantae</taxon>
        <taxon>Streptophyta</taxon>
        <taxon>Embryophyta</taxon>
        <taxon>Tracheophyta</taxon>
        <taxon>Spermatophyta</taxon>
        <taxon>Magnoliopsida</taxon>
        <taxon>Liliopsida</taxon>
        <taxon>Asparagales</taxon>
        <taxon>Orchidaceae</taxon>
        <taxon>Orchidoideae</taxon>
        <taxon>Orchideae</taxon>
        <taxon>Orchidinae</taxon>
        <taxon>Platanthera</taxon>
    </lineage>
</organism>
<proteinExistence type="predicted"/>
<dbReference type="Proteomes" id="UP001418222">
    <property type="component" value="Unassembled WGS sequence"/>
</dbReference>
<comment type="caution">
    <text evidence="2">The sequence shown here is derived from an EMBL/GenBank/DDBJ whole genome shotgun (WGS) entry which is preliminary data.</text>
</comment>
<keyword evidence="1" id="KW-0812">Transmembrane</keyword>
<keyword evidence="3" id="KW-1185">Reference proteome</keyword>
<dbReference type="AlphaFoldDB" id="A0AAP0FV29"/>
<accession>A0AAP0FV29</accession>
<gene>
    <name evidence="2" type="ORF">KSP39_PZI023247</name>
</gene>
<feature type="transmembrane region" description="Helical" evidence="1">
    <location>
        <begin position="26"/>
        <end position="47"/>
    </location>
</feature>